<gene>
    <name evidence="7" type="ORF">GE061_003564</name>
</gene>
<dbReference type="GO" id="GO:0005634">
    <property type="term" value="C:nucleus"/>
    <property type="evidence" value="ECO:0007669"/>
    <property type="project" value="UniProtKB-SubCell"/>
</dbReference>
<dbReference type="GO" id="GO:0070336">
    <property type="term" value="F:flap-structured DNA binding"/>
    <property type="evidence" value="ECO:0007669"/>
    <property type="project" value="TreeGrafter"/>
</dbReference>
<dbReference type="InterPro" id="IPR014883">
    <property type="entry name" value="VRR_NUC"/>
</dbReference>
<keyword evidence="5" id="KW-0539">Nucleus</keyword>
<proteinExistence type="inferred from homology"/>
<dbReference type="CDD" id="cd22326">
    <property type="entry name" value="FAN1-like"/>
    <property type="match status" value="1"/>
</dbReference>
<dbReference type="EMBL" id="WIXP02000011">
    <property type="protein sequence ID" value="KAF6203148.1"/>
    <property type="molecule type" value="Genomic_DNA"/>
</dbReference>
<dbReference type="PANTHER" id="PTHR15749">
    <property type="entry name" value="FANCONI-ASSOCIATED NUCLEASE 1"/>
    <property type="match status" value="1"/>
</dbReference>
<feature type="compositionally biased region" description="Low complexity" evidence="6">
    <location>
        <begin position="1"/>
        <end position="11"/>
    </location>
</feature>
<organism evidence="7 8">
    <name type="scientific">Apolygus lucorum</name>
    <name type="common">Small green plant bug</name>
    <name type="synonym">Lygocoris lucorum</name>
    <dbReference type="NCBI Taxonomy" id="248454"/>
    <lineage>
        <taxon>Eukaryota</taxon>
        <taxon>Metazoa</taxon>
        <taxon>Ecdysozoa</taxon>
        <taxon>Arthropoda</taxon>
        <taxon>Hexapoda</taxon>
        <taxon>Insecta</taxon>
        <taxon>Pterygota</taxon>
        <taxon>Neoptera</taxon>
        <taxon>Paraneoptera</taxon>
        <taxon>Hemiptera</taxon>
        <taxon>Heteroptera</taxon>
        <taxon>Panheteroptera</taxon>
        <taxon>Cimicomorpha</taxon>
        <taxon>Miridae</taxon>
        <taxon>Mirini</taxon>
        <taxon>Apolygus</taxon>
    </lineage>
</organism>
<dbReference type="Pfam" id="PF08774">
    <property type="entry name" value="VRR_NUC"/>
    <property type="match status" value="1"/>
</dbReference>
<name>A0A6A4JD15_APOLU</name>
<dbReference type="GO" id="GO:0004528">
    <property type="term" value="F:phosphodiesterase I activity"/>
    <property type="evidence" value="ECO:0007669"/>
    <property type="project" value="UniProtKB-EC"/>
</dbReference>
<evidence type="ECO:0000256" key="4">
    <source>
        <dbReference type="ARBA" id="ARBA00022842"/>
    </source>
</evidence>
<feature type="region of interest" description="Disordered" evidence="6">
    <location>
        <begin position="371"/>
        <end position="554"/>
    </location>
</feature>
<dbReference type="GO" id="GO:0036297">
    <property type="term" value="P:interstrand cross-link repair"/>
    <property type="evidence" value="ECO:0007669"/>
    <property type="project" value="InterPro"/>
</dbReference>
<dbReference type="GO" id="GO:0008409">
    <property type="term" value="F:5'-3' exonuclease activity"/>
    <property type="evidence" value="ECO:0007669"/>
    <property type="project" value="TreeGrafter"/>
</dbReference>
<keyword evidence="1 5" id="KW-0540">Nuclease</keyword>
<dbReference type="InterPro" id="IPR033315">
    <property type="entry name" value="Fan1-like"/>
</dbReference>
<feature type="region of interest" description="Disordered" evidence="6">
    <location>
        <begin position="1"/>
        <end position="32"/>
    </location>
</feature>
<comment type="catalytic activity">
    <reaction evidence="5">
        <text>Hydrolytically removes 5'-nucleotides successively from the 3'-hydroxy termini of 3'-hydroxy-terminated oligonucleotides.</text>
        <dbReference type="EC" id="3.1.4.1"/>
    </reaction>
</comment>
<dbReference type="EC" id="3.1.4.1" evidence="5"/>
<keyword evidence="4 5" id="KW-0460">Magnesium</keyword>
<evidence type="ECO:0000313" key="8">
    <source>
        <dbReference type="Proteomes" id="UP000466442"/>
    </source>
</evidence>
<protein>
    <recommendedName>
        <fullName evidence="5">Fanconi-associated nuclease</fullName>
        <ecNumber evidence="5">3.1.4.1</ecNumber>
    </recommendedName>
</protein>
<comment type="function">
    <text evidence="5">Nuclease required for the repair of DNA interstrand cross-links (ICL). Acts as a 5'-3' exonuclease that anchors at a cut end of DNA and cleaves DNA successively at every third nucleotide, allowing to excise an ICL from one strand through flanking incisions.</text>
</comment>
<dbReference type="InterPro" id="IPR049132">
    <property type="entry name" value="FAN1-like_euk"/>
</dbReference>
<dbReference type="SMART" id="SM00990">
    <property type="entry name" value="VRR_NUC"/>
    <property type="match status" value="1"/>
</dbReference>
<accession>A0A6A4JD15</accession>
<evidence type="ECO:0000256" key="2">
    <source>
        <dbReference type="ARBA" id="ARBA00022723"/>
    </source>
</evidence>
<keyword evidence="8" id="KW-1185">Reference proteome</keyword>
<dbReference type="AlphaFoldDB" id="A0A6A4JD15"/>
<dbReference type="GO" id="GO:0046872">
    <property type="term" value="F:metal ion binding"/>
    <property type="evidence" value="ECO:0007669"/>
    <property type="project" value="UniProtKB-KW"/>
</dbReference>
<comment type="cofactor">
    <cofactor evidence="5">
        <name>Mg(2+)</name>
        <dbReference type="ChEBI" id="CHEBI:18420"/>
    </cofactor>
    <cofactor evidence="5">
        <name>Mn(2+)</name>
        <dbReference type="ChEBI" id="CHEBI:29035"/>
    </cofactor>
</comment>
<keyword evidence="3 5" id="KW-0378">Hydrolase</keyword>
<dbReference type="GO" id="GO:0017108">
    <property type="term" value="F:5'-flap endonuclease activity"/>
    <property type="evidence" value="ECO:0007669"/>
    <property type="project" value="TreeGrafter"/>
</dbReference>
<feature type="compositionally biased region" description="Polar residues" evidence="6">
    <location>
        <begin position="510"/>
        <end position="526"/>
    </location>
</feature>
<feature type="compositionally biased region" description="Polar residues" evidence="6">
    <location>
        <begin position="445"/>
        <end position="461"/>
    </location>
</feature>
<comment type="subcellular location">
    <subcellularLocation>
        <location evidence="5">Nucleus</location>
    </subcellularLocation>
</comment>
<feature type="region of interest" description="Disordered" evidence="6">
    <location>
        <begin position="86"/>
        <end position="157"/>
    </location>
</feature>
<feature type="compositionally biased region" description="Polar residues" evidence="6">
    <location>
        <begin position="474"/>
        <end position="495"/>
    </location>
</feature>
<evidence type="ECO:0000256" key="3">
    <source>
        <dbReference type="ARBA" id="ARBA00022801"/>
    </source>
</evidence>
<evidence type="ECO:0000256" key="5">
    <source>
        <dbReference type="RuleBase" id="RU365033"/>
    </source>
</evidence>
<keyword evidence="5" id="KW-0464">Manganese</keyword>
<evidence type="ECO:0000313" key="7">
    <source>
        <dbReference type="EMBL" id="KAF6203148.1"/>
    </source>
</evidence>
<reference evidence="7" key="1">
    <citation type="journal article" date="2021" name="Mol. Ecol. Resour.">
        <title>Apolygus lucorum genome provides insights into omnivorousness and mesophyll feeding.</title>
        <authorList>
            <person name="Liu Y."/>
            <person name="Liu H."/>
            <person name="Wang H."/>
            <person name="Huang T."/>
            <person name="Liu B."/>
            <person name="Yang B."/>
            <person name="Yin L."/>
            <person name="Li B."/>
            <person name="Zhang Y."/>
            <person name="Zhang S."/>
            <person name="Jiang F."/>
            <person name="Zhang X."/>
            <person name="Ren Y."/>
            <person name="Wang B."/>
            <person name="Wang S."/>
            <person name="Lu Y."/>
            <person name="Wu K."/>
            <person name="Fan W."/>
            <person name="Wang G."/>
        </authorList>
    </citation>
    <scope>NUCLEOTIDE SEQUENCE</scope>
    <source>
        <strain evidence="7">12Hb</strain>
    </source>
</reference>
<evidence type="ECO:0000256" key="1">
    <source>
        <dbReference type="ARBA" id="ARBA00022722"/>
    </source>
</evidence>
<feature type="compositionally biased region" description="Polar residues" evidence="6">
    <location>
        <begin position="372"/>
        <end position="407"/>
    </location>
</feature>
<dbReference type="InterPro" id="IPR049126">
    <property type="entry name" value="FAN1-like_TPR"/>
</dbReference>
<keyword evidence="5" id="KW-0234">DNA repair</keyword>
<dbReference type="Pfam" id="PF21170">
    <property type="entry name" value="FAN1_TPR"/>
    <property type="match status" value="1"/>
</dbReference>
<keyword evidence="2 5" id="KW-0479">Metal-binding</keyword>
<sequence length="1215" mass="135405">MPSPAKGSTPKSPKKTPLVRTPRSKWKGDELGKNKIQKSITSYFKLDAPSVSQPEEDRKVQFKVKNMPACTPVVSADTITISDEEGWEQSNIENYHVKRKNSSAGTNKKRNISLSRKSHKLKTLNDVSAESVDSDADTPSELPKPSTSVFGSAEDELNGVSPRKRFRKLSLKVNTSDVEPDGSFKNLKDSTETTVPPLKTEDLVYQDETSTECSLNLEDYESTLNKTERNTCDRPSVIIGIKSCGSKNPKDSTYVSNTNSKLKTELPSQPVGTEGTSRLCEAKTRGISQASMSSRVDSGDKSGCFNMNNNLGTFSVPATTPVRVEAEASIAVDITGLAEMDWSPMEEEIKLSSPMKDVTFRSTNPRIAASNHCLTSSSVPSSDGHSKSSMQNTLANASGSPKKSSSAIFKATPPQTPTNSRSGPSPMKSPLKTLEMGSPRKPIDSTPTKAGTSPPGTSSPMKSPVKRLEMGSPQKPTNSTPTKAGTSPPGTSSPMKSPIVMGSPRKPNDPNFTVTPLTPTKPGSSRSGPSTPKKSPYKSPKKGSPQKSPRKYDGEAMSGNVALEHSILECKRYARLALSLNSSNQKVANEYLSLDLYEKVLLHKLLVRKWSWIRDVDMKYEKIVQNLIGSLDALRDKGFLEDLSNDEPLNVILGQLKRPELETLSKKYKINTSGSKKDDLVNSLCKFVNCQGGLGFSSQSLKTLMTKTAHSSVGKCVRIREDTRGILQKIFEASMSPLYLEGQFYSFQQRLAAMEKLMNEVKFEGKKLVPFVLDDYQLYLSPAQFDEYITSVILKFEMLSAKDEKNQARGLKLTKDARASLMIYLYNPKVKEFLEKSPRYVWRYTAGSNYTSAMTVGIEFLKRAKEYDDAVTTIGVLLGQQHFRKHCRGHWYAEKVMIMDKQLKRPAEELYDVLLTGLEEDLTPIGRLELSKKAEGIINKRENGLTADQKKKISSLMRKPRLNHSSKEIRSTEAPNVSTGNRQTFVEFSGLGERTYLNVEQVARNSYMGEFPEGMHDEGAFIKNMILAAFWPVIYMYKENMFVSKFQNAPLDWGTQAFYRNRRNDIEDHIFKFRATGVDGVMQQITQVVTDYANYHSVIGWSYVNFDMLPTIKNILSCLTLDKFLKLSEYLLESYRERRSGWPDLTLWNTIASTFKLVEVKSPNDELSFKQIVWLEKFVELGIDVEECRVNAANKGKKRKAAGGFVTSDASQEVM</sequence>
<comment type="caution">
    <text evidence="7">The sequence shown here is derived from an EMBL/GenBank/DDBJ whole genome shotgun (WGS) entry which is preliminary data.</text>
</comment>
<dbReference type="Proteomes" id="UP000466442">
    <property type="component" value="Unassembled WGS sequence"/>
</dbReference>
<feature type="compositionally biased region" description="Basic residues" evidence="6">
    <location>
        <begin position="97"/>
        <end position="122"/>
    </location>
</feature>
<evidence type="ECO:0000256" key="6">
    <source>
        <dbReference type="SAM" id="MobiDB-lite"/>
    </source>
</evidence>
<comment type="similarity">
    <text evidence="5">Belongs to the FAN1 family.</text>
</comment>
<keyword evidence="5" id="KW-0227">DNA damage</keyword>
<dbReference type="PANTHER" id="PTHR15749:SF4">
    <property type="entry name" value="FANCONI-ASSOCIATED NUCLEASE 1"/>
    <property type="match status" value="1"/>
</dbReference>
<dbReference type="OrthoDB" id="76364at2759"/>